<evidence type="ECO:0000313" key="6">
    <source>
        <dbReference type="EMBL" id="POB06465.1"/>
    </source>
</evidence>
<keyword evidence="7" id="KW-1185">Reference proteome</keyword>
<feature type="domain" description="Phospholipid/glycerol acyltransferase" evidence="5">
    <location>
        <begin position="76"/>
        <end position="190"/>
    </location>
</feature>
<keyword evidence="2 6" id="KW-0808">Transferase</keyword>
<evidence type="ECO:0000256" key="2">
    <source>
        <dbReference type="ARBA" id="ARBA00022679"/>
    </source>
</evidence>
<evidence type="ECO:0000313" key="7">
    <source>
        <dbReference type="Proteomes" id="UP000243451"/>
    </source>
</evidence>
<evidence type="ECO:0000256" key="4">
    <source>
        <dbReference type="SAM" id="Phobius"/>
    </source>
</evidence>
<sequence>MPLLMRLRVVLFYLLLSASAAVWCVLITPIALFLSVRWRVKVIIEWWSAIAVWLARNIVGIRYEVTGRENIPNQPGVILANHQSTWETFFLPGLFRPQTQLIKRELLYVPFFGWAFALAKPIAIDRTKARDSLQQLTRTGGERLKDGMWILVFPEGTRNAPGETIKFSRGGAALACANNAPIIPVAHNAGEYWPRHGWAKNPGTVKVMIGPPIYPTGGDPRAIVAANKQAEAWINQQLQSLRNT</sequence>
<gene>
    <name evidence="6" type="ORF">C1949_01630</name>
</gene>
<protein>
    <submittedName>
        <fullName evidence="6">1-acyl-sn-glycerol-3-phosphate acyltransferase</fullName>
    </submittedName>
</protein>
<dbReference type="GO" id="GO:0006654">
    <property type="term" value="P:phosphatidic acid biosynthetic process"/>
    <property type="evidence" value="ECO:0007669"/>
    <property type="project" value="TreeGrafter"/>
</dbReference>
<reference evidence="6 7" key="1">
    <citation type="submission" date="2018-01" db="EMBL/GenBank/DDBJ databases">
        <title>Draft genome of the type strain Pseudomonas oceani DSM 100277 isolated from the deep water in Okinawa trough, northwestern Pacific Ocean.</title>
        <authorList>
            <person name="Gomila M."/>
            <person name="Mulet M."/>
            <person name="Garcia-Valdes E."/>
            <person name="Lalucat J."/>
        </authorList>
    </citation>
    <scope>NUCLEOTIDE SEQUENCE [LARGE SCALE GENOMIC DNA]</scope>
    <source>
        <strain evidence="6 7">DSM 100277</strain>
    </source>
</reference>
<comment type="caution">
    <text evidence="6">The sequence shown here is derived from an EMBL/GenBank/DDBJ whole genome shotgun (WGS) entry which is preliminary data.</text>
</comment>
<organism evidence="6 7">
    <name type="scientific">Halopseudomonas oceani</name>
    <dbReference type="NCBI Taxonomy" id="1708783"/>
    <lineage>
        <taxon>Bacteria</taxon>
        <taxon>Pseudomonadati</taxon>
        <taxon>Pseudomonadota</taxon>
        <taxon>Gammaproteobacteria</taxon>
        <taxon>Pseudomonadales</taxon>
        <taxon>Pseudomonadaceae</taxon>
        <taxon>Halopseudomonas</taxon>
    </lineage>
</organism>
<feature type="transmembrane region" description="Helical" evidence="4">
    <location>
        <begin position="12"/>
        <end position="34"/>
    </location>
</feature>
<dbReference type="RefSeq" id="WP_104736716.1">
    <property type="nucleotide sequence ID" value="NZ_BMHR01000002.1"/>
</dbReference>
<dbReference type="PANTHER" id="PTHR10434">
    <property type="entry name" value="1-ACYL-SN-GLYCEROL-3-PHOSPHATE ACYLTRANSFERASE"/>
    <property type="match status" value="1"/>
</dbReference>
<evidence type="ECO:0000256" key="3">
    <source>
        <dbReference type="ARBA" id="ARBA00023315"/>
    </source>
</evidence>
<name>A0A2P4F0D9_9GAMM</name>
<dbReference type="Pfam" id="PF01553">
    <property type="entry name" value="Acyltransferase"/>
    <property type="match status" value="1"/>
</dbReference>
<dbReference type="SMART" id="SM00563">
    <property type="entry name" value="PlsC"/>
    <property type="match status" value="1"/>
</dbReference>
<keyword evidence="4" id="KW-1133">Transmembrane helix</keyword>
<dbReference type="GO" id="GO:0003841">
    <property type="term" value="F:1-acylglycerol-3-phosphate O-acyltransferase activity"/>
    <property type="evidence" value="ECO:0007669"/>
    <property type="project" value="TreeGrafter"/>
</dbReference>
<dbReference type="AlphaFoldDB" id="A0A2P4F0D9"/>
<keyword evidence="3 6" id="KW-0012">Acyltransferase</keyword>
<dbReference type="CDD" id="cd07989">
    <property type="entry name" value="LPLAT_AGPAT-like"/>
    <property type="match status" value="1"/>
</dbReference>
<dbReference type="PANTHER" id="PTHR10434:SF40">
    <property type="entry name" value="1-ACYL-SN-GLYCEROL-3-PHOSPHATE ACYLTRANSFERASE"/>
    <property type="match status" value="1"/>
</dbReference>
<dbReference type="InterPro" id="IPR002123">
    <property type="entry name" value="Plipid/glycerol_acylTrfase"/>
</dbReference>
<accession>A0A2P4F0D9</accession>
<dbReference type="EMBL" id="PPSK01000001">
    <property type="protein sequence ID" value="POB06465.1"/>
    <property type="molecule type" value="Genomic_DNA"/>
</dbReference>
<proteinExistence type="predicted"/>
<keyword evidence="4" id="KW-0812">Transmembrane</keyword>
<keyword evidence="4" id="KW-0472">Membrane</keyword>
<dbReference type="OrthoDB" id="9812274at2"/>
<comment type="pathway">
    <text evidence="1">Lipid metabolism.</text>
</comment>
<evidence type="ECO:0000256" key="1">
    <source>
        <dbReference type="ARBA" id="ARBA00005189"/>
    </source>
</evidence>
<dbReference type="Proteomes" id="UP000243451">
    <property type="component" value="Unassembled WGS sequence"/>
</dbReference>
<evidence type="ECO:0000259" key="5">
    <source>
        <dbReference type="SMART" id="SM00563"/>
    </source>
</evidence>
<dbReference type="SUPFAM" id="SSF69593">
    <property type="entry name" value="Glycerol-3-phosphate (1)-acyltransferase"/>
    <property type="match status" value="1"/>
</dbReference>